<organism evidence="2 3">
    <name type="scientific">Sphingopyxis italica</name>
    <dbReference type="NCBI Taxonomy" id="1129133"/>
    <lineage>
        <taxon>Bacteria</taxon>
        <taxon>Pseudomonadati</taxon>
        <taxon>Pseudomonadota</taxon>
        <taxon>Alphaproteobacteria</taxon>
        <taxon>Sphingomonadales</taxon>
        <taxon>Sphingomonadaceae</taxon>
        <taxon>Sphingopyxis</taxon>
    </lineage>
</organism>
<dbReference type="AlphaFoldDB" id="A0A7X5XTP3"/>
<reference evidence="2 3" key="1">
    <citation type="submission" date="2020-03" db="EMBL/GenBank/DDBJ databases">
        <title>Genomic Encyclopedia of Type Strains, Phase IV (KMG-IV): sequencing the most valuable type-strain genomes for metagenomic binning, comparative biology and taxonomic classification.</title>
        <authorList>
            <person name="Goeker M."/>
        </authorList>
    </citation>
    <scope>NUCLEOTIDE SEQUENCE [LARGE SCALE GENOMIC DNA]</scope>
    <source>
        <strain evidence="2 3">DSM 25229</strain>
    </source>
</reference>
<evidence type="ECO:0000313" key="3">
    <source>
        <dbReference type="Proteomes" id="UP000535078"/>
    </source>
</evidence>
<dbReference type="EMBL" id="JAATIT010000004">
    <property type="protein sequence ID" value="NJB91137.1"/>
    <property type="molecule type" value="Genomic_DNA"/>
</dbReference>
<keyword evidence="3" id="KW-1185">Reference proteome</keyword>
<gene>
    <name evidence="2" type="ORF">GGR90_003339</name>
</gene>
<name>A0A7X5XTP3_9SPHN</name>
<proteinExistence type="predicted"/>
<evidence type="ECO:0000256" key="1">
    <source>
        <dbReference type="SAM" id="Phobius"/>
    </source>
</evidence>
<feature type="transmembrane region" description="Helical" evidence="1">
    <location>
        <begin position="6"/>
        <end position="30"/>
    </location>
</feature>
<keyword evidence="1" id="KW-1133">Transmembrane helix</keyword>
<evidence type="ECO:0000313" key="2">
    <source>
        <dbReference type="EMBL" id="NJB91137.1"/>
    </source>
</evidence>
<dbReference type="Proteomes" id="UP000535078">
    <property type="component" value="Unassembled WGS sequence"/>
</dbReference>
<comment type="caution">
    <text evidence="2">The sequence shown here is derived from an EMBL/GenBank/DDBJ whole genome shotgun (WGS) entry which is preliminary data.</text>
</comment>
<protein>
    <submittedName>
        <fullName evidence="2">Uncharacterized protein</fullName>
    </submittedName>
</protein>
<dbReference type="RefSeq" id="WP_245198740.1">
    <property type="nucleotide sequence ID" value="NZ_JAATIT010000004.1"/>
</dbReference>
<accession>A0A7X5XTP3</accession>
<keyword evidence="1" id="KW-0812">Transmembrane</keyword>
<keyword evidence="1" id="KW-0472">Membrane</keyword>
<sequence length="87" mass="9587">MYLTTAQSSLLVAGIYLGFCLLELFFWDILFGTAKITRRFPQSYGVENLPPATLGQQLLWPIFPENRDMDAHIAGAAPATSKAVPLT</sequence>